<evidence type="ECO:0008006" key="3">
    <source>
        <dbReference type="Google" id="ProtNLM"/>
    </source>
</evidence>
<dbReference type="SUPFAM" id="SSF54593">
    <property type="entry name" value="Glyoxalase/Bleomycin resistance protein/Dihydroxybiphenyl dioxygenase"/>
    <property type="match status" value="1"/>
</dbReference>
<name>V9HPM4_9FIRM</name>
<organism evidence="1 2">
    <name type="scientific">Peptoanaerobacter stomatis</name>
    <dbReference type="NCBI Taxonomy" id="796937"/>
    <lineage>
        <taxon>Bacteria</taxon>
        <taxon>Bacillati</taxon>
        <taxon>Bacillota</taxon>
        <taxon>Clostridia</taxon>
        <taxon>Peptostreptococcales</taxon>
        <taxon>Filifactoraceae</taxon>
        <taxon>Peptoanaerobacter</taxon>
    </lineage>
</organism>
<dbReference type="Proteomes" id="UP000017818">
    <property type="component" value="Unassembled WGS sequence"/>
</dbReference>
<gene>
    <name evidence="1" type="ORF">HMPREF9630_02045</name>
</gene>
<dbReference type="Pfam" id="PF13669">
    <property type="entry name" value="Glyoxalase_4"/>
    <property type="match status" value="1"/>
</dbReference>
<evidence type="ECO:0000313" key="2">
    <source>
        <dbReference type="Proteomes" id="UP000017818"/>
    </source>
</evidence>
<evidence type="ECO:0000313" key="1">
    <source>
        <dbReference type="EMBL" id="EHL15647.1"/>
    </source>
</evidence>
<accession>V9HPM4</accession>
<dbReference type="InterPro" id="IPR029068">
    <property type="entry name" value="Glyas_Bleomycin-R_OHBP_Dase"/>
</dbReference>
<proteinExistence type="predicted"/>
<dbReference type="Gene3D" id="3.10.180.10">
    <property type="entry name" value="2,3-Dihydroxybiphenyl 1,2-Dioxygenase, domain 1"/>
    <property type="match status" value="1"/>
</dbReference>
<reference evidence="1 2" key="1">
    <citation type="submission" date="2012-05" db="EMBL/GenBank/DDBJ databases">
        <title>The Genome Sequence of Eubacteriaceae bacterium CM2.</title>
        <authorList>
            <consortium name="The Broad Institute Genome Sequencing Platform"/>
            <person name="Earl A."/>
            <person name="Ward D."/>
            <person name="Feldgarden M."/>
            <person name="Gevers D."/>
            <person name="Sizova M."/>
            <person name="Hazen A."/>
            <person name="Epstein S."/>
            <person name="Walker B."/>
            <person name="Young S.K."/>
            <person name="Zeng Q."/>
            <person name="Gargeya S."/>
            <person name="Fitzgerald M."/>
            <person name="Haas B."/>
            <person name="Abouelleil A."/>
            <person name="Alvarado L."/>
            <person name="Arachchi H.M."/>
            <person name="Berlin A."/>
            <person name="Chapman S.B."/>
            <person name="Goldberg J."/>
            <person name="Griggs A."/>
            <person name="Gujja S."/>
            <person name="Hansen M."/>
            <person name="Howarth C."/>
            <person name="Imamovic A."/>
            <person name="Larimer J."/>
            <person name="McCowen C."/>
            <person name="Montmayeur A."/>
            <person name="Murphy C."/>
            <person name="Neiman D."/>
            <person name="Pearson M."/>
            <person name="Priest M."/>
            <person name="Roberts A."/>
            <person name="Saif S."/>
            <person name="Shea T."/>
            <person name="Sisk P."/>
            <person name="Sykes S."/>
            <person name="Wortman J."/>
            <person name="Nusbaum C."/>
            <person name="Birren B."/>
        </authorList>
    </citation>
    <scope>NUCLEOTIDE SEQUENCE [LARGE SCALE GENOMIC DNA]</scope>
    <source>
        <strain evidence="1 2">CM2</strain>
    </source>
</reference>
<comment type="caution">
    <text evidence="1">The sequence shown here is derived from an EMBL/GenBank/DDBJ whole genome shotgun (WGS) entry which is preliminary data.</text>
</comment>
<dbReference type="EMBL" id="AFZF02000003">
    <property type="protein sequence ID" value="EHL15647.1"/>
    <property type="molecule type" value="Genomic_DNA"/>
</dbReference>
<dbReference type="AlphaFoldDB" id="V9HPM4"/>
<sequence length="133" mass="15764">MNTQEDIFKNLEFHHIGIATKSISDEIMLYKMLGYKEETDFFNDYEQGIRGIFLNSDSGVRIELLENLPNSNILDEHIKKNNKNYHLAFLSETLIIKSRNLKMLKEPKYSSYFKKKVCFYIMKNMAIIELIEK</sequence>
<dbReference type="RefSeq" id="WP_009526602.1">
    <property type="nucleotide sequence ID" value="NZ_JH815225.1"/>
</dbReference>
<dbReference type="HOGENOM" id="CLU_046006_5_4_9"/>
<protein>
    <recommendedName>
        <fullName evidence="3">VOC domain-containing protein</fullName>
    </recommendedName>
</protein>